<evidence type="ECO:0000256" key="2">
    <source>
        <dbReference type="SAM" id="MobiDB-lite"/>
    </source>
</evidence>
<dbReference type="EMBL" id="CAXDID020000001">
    <property type="protein sequence ID" value="CAL5970368.1"/>
    <property type="molecule type" value="Genomic_DNA"/>
</dbReference>
<keyword evidence="1" id="KW-0175">Coiled coil</keyword>
<organism evidence="3 4">
    <name type="scientific">Hexamita inflata</name>
    <dbReference type="NCBI Taxonomy" id="28002"/>
    <lineage>
        <taxon>Eukaryota</taxon>
        <taxon>Metamonada</taxon>
        <taxon>Diplomonadida</taxon>
        <taxon>Hexamitidae</taxon>
        <taxon>Hexamitinae</taxon>
        <taxon>Hexamita</taxon>
    </lineage>
</organism>
<name>A0ABP1GET4_9EUKA</name>
<proteinExistence type="predicted"/>
<feature type="region of interest" description="Disordered" evidence="2">
    <location>
        <begin position="19"/>
        <end position="51"/>
    </location>
</feature>
<gene>
    <name evidence="3" type="ORF">HINF_LOCUS308</name>
</gene>
<comment type="caution">
    <text evidence="3">The sequence shown here is derived from an EMBL/GenBank/DDBJ whole genome shotgun (WGS) entry which is preliminary data.</text>
</comment>
<feature type="compositionally biased region" description="Polar residues" evidence="2">
    <location>
        <begin position="33"/>
        <end position="51"/>
    </location>
</feature>
<feature type="coiled-coil region" evidence="1">
    <location>
        <begin position="169"/>
        <end position="267"/>
    </location>
</feature>
<reference evidence="3 4" key="1">
    <citation type="submission" date="2024-07" db="EMBL/GenBank/DDBJ databases">
        <authorList>
            <person name="Akdeniz Z."/>
        </authorList>
    </citation>
    <scope>NUCLEOTIDE SEQUENCE [LARGE SCALE GENOMIC DNA]</scope>
</reference>
<evidence type="ECO:0000256" key="1">
    <source>
        <dbReference type="SAM" id="Coils"/>
    </source>
</evidence>
<evidence type="ECO:0000313" key="3">
    <source>
        <dbReference type="EMBL" id="CAL5970368.1"/>
    </source>
</evidence>
<protein>
    <submittedName>
        <fullName evidence="3">Hypothetical_protein</fullName>
    </submittedName>
</protein>
<keyword evidence="4" id="KW-1185">Reference proteome</keyword>
<evidence type="ECO:0000313" key="4">
    <source>
        <dbReference type="Proteomes" id="UP001642409"/>
    </source>
</evidence>
<feature type="region of interest" description="Disordered" evidence="2">
    <location>
        <begin position="59"/>
        <end position="78"/>
    </location>
</feature>
<feature type="coiled-coil region" evidence="1">
    <location>
        <begin position="491"/>
        <end position="571"/>
    </location>
</feature>
<accession>A0ABP1GET4</accession>
<feature type="compositionally biased region" description="Low complexity" evidence="2">
    <location>
        <begin position="64"/>
        <end position="75"/>
    </location>
</feature>
<sequence length="614" mass="72484">MQMYNDVSYEMIMSQSNNIQNQNPQQQKLYPSPSYTDVRNTQQPSKVSTTPQKVVQQQQAVNSTPQQQQALQQPQETKEQREYKILQQKNATIEKQQQETVNKNCQLQADLKKAQEETIKTQRELDSNKELVKDLQNQIKAIQEKSSKEIASLNSQLDYFKVNDPNTLKAQAKAQIKELTTKHQKELKTQQEESEAQINQLNEEILALQQDLKVRQHEFNDQEKLLKMILENQNKDLTGIQNELMYLKQQNEQLSSQLRTKQDKMNEMFKTIQNQESALVSRQSELKRLHNTLAQQQQINEQKFTDMQHMNETQQNTIMMFQKEITDMKSNALIIEKQYQENERKLINDTQMIQRQYDRDQQKNTEEYIKNLNIHISQIEKQKQESTKLHSEYFALIEENKKLQAENSEIIRVNLMLRENYQQQLNVQQNQFNEATKKLETELSTKKTVQTEHKEQDDLQITRQGNIDNSSQLKIENLKQAKIIDQLKLTVKTLIQNRTENEETIKTLKQQDNKNIIKQQPVASNDGSTSNILINQINQLKIIIKQLEDTIAGLQQQIVTQQEKIRKLSLNNEDPQMRKQLQQKEFAICQMKQQIKELESEMEYSHMTRILSRK</sequence>
<dbReference type="Proteomes" id="UP001642409">
    <property type="component" value="Unassembled WGS sequence"/>
</dbReference>